<evidence type="ECO:0000313" key="4">
    <source>
        <dbReference type="Proteomes" id="UP000738349"/>
    </source>
</evidence>
<evidence type="ECO:0000256" key="1">
    <source>
        <dbReference type="SAM" id="MobiDB-lite"/>
    </source>
</evidence>
<keyword evidence="4" id="KW-1185">Reference proteome</keyword>
<gene>
    <name evidence="3" type="ORF">EDB81DRAFT_31050</name>
</gene>
<feature type="region of interest" description="Disordered" evidence="1">
    <location>
        <begin position="80"/>
        <end position="106"/>
    </location>
</feature>
<reference evidence="3" key="1">
    <citation type="journal article" date="2021" name="Nat. Commun.">
        <title>Genetic determinants of endophytism in the Arabidopsis root mycobiome.</title>
        <authorList>
            <person name="Mesny F."/>
            <person name="Miyauchi S."/>
            <person name="Thiergart T."/>
            <person name="Pickel B."/>
            <person name="Atanasova L."/>
            <person name="Karlsson M."/>
            <person name="Huettel B."/>
            <person name="Barry K.W."/>
            <person name="Haridas S."/>
            <person name="Chen C."/>
            <person name="Bauer D."/>
            <person name="Andreopoulos W."/>
            <person name="Pangilinan J."/>
            <person name="LaButti K."/>
            <person name="Riley R."/>
            <person name="Lipzen A."/>
            <person name="Clum A."/>
            <person name="Drula E."/>
            <person name="Henrissat B."/>
            <person name="Kohler A."/>
            <person name="Grigoriev I.V."/>
            <person name="Martin F.M."/>
            <person name="Hacquard S."/>
        </authorList>
    </citation>
    <scope>NUCLEOTIDE SEQUENCE</scope>
    <source>
        <strain evidence="3">MPI-CAGE-AT-0147</strain>
    </source>
</reference>
<dbReference type="AlphaFoldDB" id="A0A9P9FU56"/>
<evidence type="ECO:0000313" key="3">
    <source>
        <dbReference type="EMBL" id="KAH7176027.1"/>
    </source>
</evidence>
<dbReference type="Pfam" id="PF14420">
    <property type="entry name" value="Clr5"/>
    <property type="match status" value="1"/>
</dbReference>
<feature type="domain" description="Clr5" evidence="2">
    <location>
        <begin position="108"/>
        <end position="160"/>
    </location>
</feature>
<evidence type="ECO:0000259" key="2">
    <source>
        <dbReference type="Pfam" id="PF14420"/>
    </source>
</evidence>
<organism evidence="3 4">
    <name type="scientific">Dactylonectria macrodidyma</name>
    <dbReference type="NCBI Taxonomy" id="307937"/>
    <lineage>
        <taxon>Eukaryota</taxon>
        <taxon>Fungi</taxon>
        <taxon>Dikarya</taxon>
        <taxon>Ascomycota</taxon>
        <taxon>Pezizomycotina</taxon>
        <taxon>Sordariomycetes</taxon>
        <taxon>Hypocreomycetidae</taxon>
        <taxon>Hypocreales</taxon>
        <taxon>Nectriaceae</taxon>
        <taxon>Dactylonectria</taxon>
    </lineage>
</organism>
<proteinExistence type="predicted"/>
<protein>
    <recommendedName>
        <fullName evidence="2">Clr5 domain-containing protein</fullName>
    </recommendedName>
</protein>
<accession>A0A9P9FU56</accession>
<name>A0A9P9FU56_9HYPO</name>
<dbReference type="PANTHER" id="PTHR38788">
    <property type="entry name" value="CLR5 DOMAIN-CONTAINING PROTEIN"/>
    <property type="match status" value="1"/>
</dbReference>
<dbReference type="OrthoDB" id="5986190at2759"/>
<sequence>MSSSTANPPVFGELNLPHPIQSPYVAQQAYELHGDHLALDDSASQTQALDRQFTTDQSHMSHPFNPFQALRIHAPHNAESFGDTETIPAIPMGPPTKPRKRKAPTLRAKAWEPYKARILELHITQKLPLEEVKEKIEEEFDFTAEIRQYRTRITQWGKDKNIKPVEMIAIVRKRQQRKLVEVDKGELIFTVRGSTVESQKIDRWMSRHRVPENLLYAPSTAACKSTCDDIACIRRLTY</sequence>
<dbReference type="InterPro" id="IPR025676">
    <property type="entry name" value="Clr5_dom"/>
</dbReference>
<comment type="caution">
    <text evidence="3">The sequence shown here is derived from an EMBL/GenBank/DDBJ whole genome shotgun (WGS) entry which is preliminary data.</text>
</comment>
<dbReference type="EMBL" id="JAGMUV010000001">
    <property type="protein sequence ID" value="KAH7176027.1"/>
    <property type="molecule type" value="Genomic_DNA"/>
</dbReference>
<dbReference type="Proteomes" id="UP000738349">
    <property type="component" value="Unassembled WGS sequence"/>
</dbReference>
<dbReference type="PANTHER" id="PTHR38788:SF3">
    <property type="entry name" value="CLR5 DOMAIN-CONTAINING PROTEIN"/>
    <property type="match status" value="1"/>
</dbReference>